<dbReference type="InterPro" id="IPR025714">
    <property type="entry name" value="Methyltranfer_dom"/>
</dbReference>
<feature type="region of interest" description="Disordered" evidence="1">
    <location>
        <begin position="1"/>
        <end position="20"/>
    </location>
</feature>
<dbReference type="EMBL" id="JBHSOC010000118">
    <property type="protein sequence ID" value="MFC5646876.1"/>
    <property type="molecule type" value="Genomic_DNA"/>
</dbReference>
<dbReference type="PANTHER" id="PTHR43591">
    <property type="entry name" value="METHYLTRANSFERASE"/>
    <property type="match status" value="1"/>
</dbReference>
<keyword evidence="4" id="KW-1185">Reference proteome</keyword>
<name>A0ABW0VRY9_9ACTN</name>
<evidence type="ECO:0000259" key="2">
    <source>
        <dbReference type="Pfam" id="PF13847"/>
    </source>
</evidence>
<dbReference type="GO" id="GO:0032259">
    <property type="term" value="P:methylation"/>
    <property type="evidence" value="ECO:0007669"/>
    <property type="project" value="UniProtKB-KW"/>
</dbReference>
<sequence length="270" mass="28970">MTDHRIPYTHGHQESVLRSHRSRTAANSAAYLLPELRPGQAVLDVGCGPGTITADLADLVGPSGRVIGVDSSAEVLAEARAHAAERGAANLAFEVADVYRLPYRDGEFDVVHAHQVLQHLADPVAALRELRRVTAPGGVVAVRDADYAAMAWYPQPPELDEWLALYRRIARANGGEPDAGRRLLAWARAAGLTDTVATTATWTFATPEQCAWWAGMWADRTLGSATAATALAHGFATAADLARIADAWRAWATAPDAWFAVLHGELLARV</sequence>
<accession>A0ABW0VRY9</accession>
<dbReference type="InterPro" id="IPR029063">
    <property type="entry name" value="SAM-dependent_MTases_sf"/>
</dbReference>
<proteinExistence type="predicted"/>
<dbReference type="GO" id="GO:0008168">
    <property type="term" value="F:methyltransferase activity"/>
    <property type="evidence" value="ECO:0007669"/>
    <property type="project" value="UniProtKB-KW"/>
</dbReference>
<evidence type="ECO:0000313" key="4">
    <source>
        <dbReference type="Proteomes" id="UP001596066"/>
    </source>
</evidence>
<evidence type="ECO:0000256" key="1">
    <source>
        <dbReference type="SAM" id="MobiDB-lite"/>
    </source>
</evidence>
<keyword evidence="3" id="KW-0489">Methyltransferase</keyword>
<gene>
    <name evidence="3" type="ORF">ACFPZF_36735</name>
</gene>
<dbReference type="Gene3D" id="3.40.50.150">
    <property type="entry name" value="Vaccinia Virus protein VP39"/>
    <property type="match status" value="1"/>
</dbReference>
<evidence type="ECO:0000313" key="3">
    <source>
        <dbReference type="EMBL" id="MFC5646876.1"/>
    </source>
</evidence>
<protein>
    <submittedName>
        <fullName evidence="3">Methyltransferase domain-containing protein</fullName>
    </submittedName>
</protein>
<dbReference type="CDD" id="cd02440">
    <property type="entry name" value="AdoMet_MTases"/>
    <property type="match status" value="1"/>
</dbReference>
<comment type="caution">
    <text evidence="3">The sequence shown here is derived from an EMBL/GenBank/DDBJ whole genome shotgun (WGS) entry which is preliminary data.</text>
</comment>
<dbReference type="SUPFAM" id="SSF53335">
    <property type="entry name" value="S-adenosyl-L-methionine-dependent methyltransferases"/>
    <property type="match status" value="1"/>
</dbReference>
<feature type="domain" description="Methyltransferase" evidence="2">
    <location>
        <begin position="38"/>
        <end position="168"/>
    </location>
</feature>
<dbReference type="RefSeq" id="WP_346145880.1">
    <property type="nucleotide sequence ID" value="NZ_BAAAUA010000024.1"/>
</dbReference>
<feature type="compositionally biased region" description="Basic and acidic residues" evidence="1">
    <location>
        <begin position="1"/>
        <end position="17"/>
    </location>
</feature>
<reference evidence="4" key="1">
    <citation type="journal article" date="2019" name="Int. J. Syst. Evol. Microbiol.">
        <title>The Global Catalogue of Microorganisms (GCM) 10K type strain sequencing project: providing services to taxonomists for standard genome sequencing and annotation.</title>
        <authorList>
            <consortium name="The Broad Institute Genomics Platform"/>
            <consortium name="The Broad Institute Genome Sequencing Center for Infectious Disease"/>
            <person name="Wu L."/>
            <person name="Ma J."/>
        </authorList>
    </citation>
    <scope>NUCLEOTIDE SEQUENCE [LARGE SCALE GENOMIC DNA]</scope>
    <source>
        <strain evidence="4">CGMCC 4.1622</strain>
    </source>
</reference>
<keyword evidence="3" id="KW-0808">Transferase</keyword>
<organism evidence="3 4">
    <name type="scientific">Kitasatospora cinereorecta</name>
    <dbReference type="NCBI Taxonomy" id="285560"/>
    <lineage>
        <taxon>Bacteria</taxon>
        <taxon>Bacillati</taxon>
        <taxon>Actinomycetota</taxon>
        <taxon>Actinomycetes</taxon>
        <taxon>Kitasatosporales</taxon>
        <taxon>Streptomycetaceae</taxon>
        <taxon>Kitasatospora</taxon>
    </lineage>
</organism>
<dbReference type="Proteomes" id="UP001596066">
    <property type="component" value="Unassembled WGS sequence"/>
</dbReference>
<dbReference type="PANTHER" id="PTHR43591:SF24">
    <property type="entry name" value="2-METHOXY-6-POLYPRENYL-1,4-BENZOQUINOL METHYLASE, MITOCHONDRIAL"/>
    <property type="match status" value="1"/>
</dbReference>
<dbReference type="Pfam" id="PF13847">
    <property type="entry name" value="Methyltransf_31"/>
    <property type="match status" value="1"/>
</dbReference>